<proteinExistence type="predicted"/>
<sequence length="59" mass="6749">MATDNPCKPVAFRFNDDWPCPYCGAWATRIGPHCEVPLELRPIDAGYHYQREKEAVKLA</sequence>
<dbReference type="AlphaFoldDB" id="A0A0F8ZQF3"/>
<evidence type="ECO:0000313" key="1">
    <source>
        <dbReference type="EMBL" id="KKK96053.1"/>
    </source>
</evidence>
<name>A0A0F8ZQF3_9ZZZZ</name>
<protein>
    <submittedName>
        <fullName evidence="1">Uncharacterized protein</fullName>
    </submittedName>
</protein>
<feature type="non-terminal residue" evidence="1">
    <location>
        <position position="59"/>
    </location>
</feature>
<accession>A0A0F8ZQF3</accession>
<gene>
    <name evidence="1" type="ORF">LCGC14_2666600</name>
</gene>
<organism evidence="1">
    <name type="scientific">marine sediment metagenome</name>
    <dbReference type="NCBI Taxonomy" id="412755"/>
    <lineage>
        <taxon>unclassified sequences</taxon>
        <taxon>metagenomes</taxon>
        <taxon>ecological metagenomes</taxon>
    </lineage>
</organism>
<dbReference type="EMBL" id="LAZR01046646">
    <property type="protein sequence ID" value="KKK96053.1"/>
    <property type="molecule type" value="Genomic_DNA"/>
</dbReference>
<comment type="caution">
    <text evidence="1">The sequence shown here is derived from an EMBL/GenBank/DDBJ whole genome shotgun (WGS) entry which is preliminary data.</text>
</comment>
<reference evidence="1" key="1">
    <citation type="journal article" date="2015" name="Nature">
        <title>Complex archaea that bridge the gap between prokaryotes and eukaryotes.</title>
        <authorList>
            <person name="Spang A."/>
            <person name="Saw J.H."/>
            <person name="Jorgensen S.L."/>
            <person name="Zaremba-Niedzwiedzka K."/>
            <person name="Martijn J."/>
            <person name="Lind A.E."/>
            <person name="van Eijk R."/>
            <person name="Schleper C."/>
            <person name="Guy L."/>
            <person name="Ettema T.J."/>
        </authorList>
    </citation>
    <scope>NUCLEOTIDE SEQUENCE</scope>
</reference>